<evidence type="ECO:0000313" key="4">
    <source>
        <dbReference type="EMBL" id="KYC50834.1"/>
    </source>
</evidence>
<evidence type="ECO:0000313" key="3">
    <source>
        <dbReference type="EMBL" id="KYC48179.1"/>
    </source>
</evidence>
<dbReference type="EMBL" id="LNGE01000008">
    <property type="protein sequence ID" value="KYC45910.1"/>
    <property type="molecule type" value="Genomic_DNA"/>
</dbReference>
<dbReference type="InterPro" id="IPR025748">
    <property type="entry name" value="PrcB_C_dom"/>
</dbReference>
<accession>A0A150J1M1</accession>
<feature type="domain" description="PrcB C-terminal" evidence="1">
    <location>
        <begin position="86"/>
        <end position="142"/>
    </location>
</feature>
<dbReference type="Proteomes" id="UP000092403">
    <property type="component" value="Unassembled WGS sequence"/>
</dbReference>
<evidence type="ECO:0000259" key="1">
    <source>
        <dbReference type="Pfam" id="PF14343"/>
    </source>
</evidence>
<protein>
    <recommendedName>
        <fullName evidence="1">PrcB C-terminal domain-containing protein</fullName>
    </recommendedName>
</protein>
<proteinExistence type="predicted"/>
<dbReference type="Pfam" id="PF14343">
    <property type="entry name" value="PrcB_C"/>
    <property type="match status" value="1"/>
</dbReference>
<evidence type="ECO:0000313" key="6">
    <source>
        <dbReference type="Proteomes" id="UP000092401"/>
    </source>
</evidence>
<dbReference type="EMBL" id="LNJC01000007">
    <property type="protein sequence ID" value="KYC50834.1"/>
    <property type="molecule type" value="Genomic_DNA"/>
</dbReference>
<evidence type="ECO:0000313" key="2">
    <source>
        <dbReference type="EMBL" id="KYC45910.1"/>
    </source>
</evidence>
<organism evidence="3 5">
    <name type="scientific">Candidatus Methanofastidiosum methylothiophilum</name>
    <dbReference type="NCBI Taxonomy" id="1705564"/>
    <lineage>
        <taxon>Archaea</taxon>
        <taxon>Methanobacteriati</taxon>
        <taxon>Methanobacteriota</taxon>
        <taxon>Stenosarchaea group</taxon>
        <taxon>Candidatus Methanofastidiosia</taxon>
        <taxon>Candidatus Methanofastidiosales</taxon>
        <taxon>Candidatus Methanofastidiosaceae</taxon>
        <taxon>Candidatus Methanofastidiosum</taxon>
    </lineage>
</organism>
<sequence>MKEKIIISFLVIATLVSATYLAMLPPRNAETVEFQTVLKGQYSGISNRETIIINSKEEWTTFMRNFNYSSQDLGIEDITFEEGRYTYIVVTMGENQTTGYEIEIKEVYEYKDHIKLYVIREVPCAGCILEEKITRPFHIIKIAKTNKDILR</sequence>
<dbReference type="EMBL" id="LNGF01000009">
    <property type="protein sequence ID" value="KYC48179.1"/>
    <property type="molecule type" value="Genomic_DNA"/>
</dbReference>
<accession>A0A150ILM3</accession>
<dbReference type="AlphaFoldDB" id="A0A150IT21"/>
<evidence type="ECO:0000313" key="5">
    <source>
        <dbReference type="Proteomes" id="UP000091929"/>
    </source>
</evidence>
<comment type="caution">
    <text evidence="3">The sequence shown here is derived from an EMBL/GenBank/DDBJ whole genome shotgun (WGS) entry which is preliminary data.</text>
</comment>
<gene>
    <name evidence="2" type="ORF">APG10_00430</name>
    <name evidence="3" type="ORF">APG11_00540</name>
    <name evidence="4" type="ORF">APG12_00521</name>
</gene>
<accession>A0A150IT21</accession>
<dbReference type="Proteomes" id="UP000091929">
    <property type="component" value="Unassembled WGS sequence"/>
</dbReference>
<name>A0A150IT21_9EURY</name>
<dbReference type="Proteomes" id="UP000092401">
    <property type="component" value="Unassembled WGS sequence"/>
</dbReference>
<reference evidence="5 6" key="1">
    <citation type="journal article" date="2016" name="ISME J.">
        <title>Chasing the elusive Euryarchaeota class WSA2: genomes reveal a uniquely fastidious methyl-reducing methanogen.</title>
        <authorList>
            <person name="Nobu M.K."/>
            <person name="Narihiro T."/>
            <person name="Kuroda K."/>
            <person name="Mei R."/>
            <person name="Liu W.T."/>
        </authorList>
    </citation>
    <scope>NUCLEOTIDE SEQUENCE [LARGE SCALE GENOMIC DNA]</scope>
    <source>
        <strain evidence="2">B03fssc0709_Meth_Bin005</strain>
        <strain evidence="3">B15fssc0709_Meth_Bin003</strain>
        <strain evidence="4">BMIXfssc0709_Meth_Bin006</strain>
    </source>
</reference>